<accession>A0A0N5AKX9</accession>
<protein>
    <submittedName>
        <fullName evidence="2">CUB domain-containing protein</fullName>
    </submittedName>
</protein>
<proteinExistence type="predicted"/>
<evidence type="ECO:0000313" key="1">
    <source>
        <dbReference type="Proteomes" id="UP000046393"/>
    </source>
</evidence>
<keyword evidence="1" id="KW-1185">Reference proteome</keyword>
<dbReference type="InterPro" id="IPR035914">
    <property type="entry name" value="Sperma_CUB_dom_sf"/>
</dbReference>
<dbReference type="Proteomes" id="UP000046393">
    <property type="component" value="Unplaced"/>
</dbReference>
<reference evidence="2" key="1">
    <citation type="submission" date="2017-02" db="UniProtKB">
        <authorList>
            <consortium name="WormBaseParasite"/>
        </authorList>
    </citation>
    <scope>IDENTIFICATION</scope>
</reference>
<dbReference type="WBParaSite" id="SMUV_0000516801-mRNA-1">
    <property type="protein sequence ID" value="SMUV_0000516801-mRNA-1"/>
    <property type="gene ID" value="SMUV_0000516801"/>
</dbReference>
<dbReference type="SUPFAM" id="SSF49854">
    <property type="entry name" value="Spermadhesin, CUB domain"/>
    <property type="match status" value="1"/>
</dbReference>
<evidence type="ECO:0000313" key="2">
    <source>
        <dbReference type="WBParaSite" id="SMUV_0000516801-mRNA-1"/>
    </source>
</evidence>
<dbReference type="AlphaFoldDB" id="A0A0N5AKX9"/>
<organism evidence="1 2">
    <name type="scientific">Syphacia muris</name>
    <dbReference type="NCBI Taxonomy" id="451379"/>
    <lineage>
        <taxon>Eukaryota</taxon>
        <taxon>Metazoa</taxon>
        <taxon>Ecdysozoa</taxon>
        <taxon>Nematoda</taxon>
        <taxon>Chromadorea</taxon>
        <taxon>Rhabditida</taxon>
        <taxon>Spirurina</taxon>
        <taxon>Oxyuridomorpha</taxon>
        <taxon>Oxyuroidea</taxon>
        <taxon>Oxyuridae</taxon>
        <taxon>Syphacia</taxon>
    </lineage>
</organism>
<name>A0A0N5AKX9_9BILA</name>
<sequence>MNGSLEFTLNDTLLEKLQKVDSSFDMNTYHSFLVPAYSKLAFSYYPDQKSLEWMGINILTISANIGDQKCPYDEYNNANRTVQNMFILSDYYNANETRNYTKQCSWTIPAPENGNISILQLLNTDLHEGESLQILGSINGTETRSVYDSSSEIKSEVKYYDGVIQINYIRAVPIQSELPAFRLFVRRVPVVEKSCSLGYNNNTYQEEAGMFTNDAAGLKYQPNDDCLWHLFVPENRTAEFCCTYHQYGPLSGDSFTVHAFDKQILDCSKDDCVTLNYTDESYLVDFVWKSDGASEYNGFTVSYELVNIYPGIMCNFFCS</sequence>